<evidence type="ECO:0000313" key="16">
    <source>
        <dbReference type="Proteomes" id="UP000011958"/>
    </source>
</evidence>
<dbReference type="AlphaFoldDB" id="M7PAZ1"/>
<dbReference type="InterPro" id="IPR038765">
    <property type="entry name" value="Papain-like_cys_pep_sf"/>
</dbReference>
<evidence type="ECO:0000256" key="1">
    <source>
        <dbReference type="ARBA" id="ARBA00000707"/>
    </source>
</evidence>
<keyword evidence="9" id="KW-0862">Zinc</keyword>
<evidence type="ECO:0000256" key="6">
    <source>
        <dbReference type="ARBA" id="ARBA00022786"/>
    </source>
</evidence>
<dbReference type="Pfam" id="PF00443">
    <property type="entry name" value="UCH"/>
    <property type="match status" value="1"/>
</dbReference>
<dbReference type="EC" id="3.4.19.12" evidence="11"/>
<evidence type="ECO:0000256" key="9">
    <source>
        <dbReference type="ARBA" id="ARBA00022833"/>
    </source>
</evidence>
<dbReference type="InterPro" id="IPR018200">
    <property type="entry name" value="USP_CS"/>
</dbReference>
<sequence length="746" mass="85884">MNNTNKKTLKSFKHDSVSVLKYDLLEKLMSNCIHSESLVDISQIVRILDFSSKKKNKCLKCHKSKKNVDEFCFCLHCGDIFCSGPDKSHLYNHIIKKPMHYLFINTKNISIYCCICNNEISFEKNKSLEVKELQRIIERKFFDENVKNKKKCVKSKECSFKYISLVPGLENLGNTCYFNSVMQVLAASCLLHDIISSTPFSTPIFSQINGKGSLISAFIEYLEVVYSCTSKNIIFKPQKLFSQVQNRHKQFQSYEQQDAHELLRYFLDSLNMEELSNTCNKNVTEKSLRQKQKAFGKNDITFMTSIKNENLTENNSDTQENITFVDKLFGGRLASVVVCDTCKSVSMTYEKFQDISLSINTLITDDSNQVNRKSNWPKKTKKKDKNHLHHNSQISRSYSNDCLENVFDEGGSLSPKSLENIVKTSIDFKQLSVDSFKKDMIDMYKDDFAISGISTAIDETSKYIDLLLFEKNTVDYKKKGSWDLEDSLRQFTSVEVMENENSFACEECAKRFHSGKKNDICISSKKKWHDFQLPDSKLSKNCKVLIRSDVSFKFSCHLSDLCIHASNGSNVKCKTRSFFFNLPNSSIHSSLDDRHSSNHPKSFLSKAFKRFLIDMPLPPILILHLKRFQQTGRVRSLKKIDTFVDFPATLDLTDYVTPRLRYGPGLLYSLTGVIVHIGNYTHGHYACYILTHKIQPLHESMSTSSINSNNPIRQWVFANDTETRPATWDEVRRSSGYIFVYEQIHS</sequence>
<dbReference type="PROSITE" id="PS50235">
    <property type="entry name" value="USP_3"/>
    <property type="match status" value="1"/>
</dbReference>
<dbReference type="GO" id="GO:0004843">
    <property type="term" value="F:cysteine-type deubiquitinase activity"/>
    <property type="evidence" value="ECO:0007669"/>
    <property type="project" value="UniProtKB-UniRule"/>
</dbReference>
<keyword evidence="4" id="KW-0479">Metal-binding</keyword>
<comment type="similarity">
    <text evidence="2 11">Belongs to the peptidase C19 family.</text>
</comment>
<dbReference type="PANTHER" id="PTHR24006">
    <property type="entry name" value="UBIQUITIN CARBOXYL-TERMINAL HYDROLASE"/>
    <property type="match status" value="1"/>
</dbReference>
<feature type="domain" description="USP" evidence="13">
    <location>
        <begin position="167"/>
        <end position="744"/>
    </location>
</feature>
<dbReference type="GO" id="GO:0008270">
    <property type="term" value="F:zinc ion binding"/>
    <property type="evidence" value="ECO:0007669"/>
    <property type="project" value="UniProtKB-KW"/>
</dbReference>
<dbReference type="EMBL" id="AFWA02000002">
    <property type="protein sequence ID" value="EMR11045.2"/>
    <property type="molecule type" value="Genomic_DNA"/>
</dbReference>
<dbReference type="Pfam" id="PF02148">
    <property type="entry name" value="zf-UBP"/>
    <property type="match status" value="1"/>
</dbReference>
<dbReference type="Gene3D" id="3.30.40.10">
    <property type="entry name" value="Zinc/RING finger domain, C3HC4 (zinc finger)"/>
    <property type="match status" value="1"/>
</dbReference>
<reference evidence="16" key="1">
    <citation type="journal article" date="2016" name="Nat. Commun.">
        <title>Genome analysis of three Pneumocystis species reveals adaptation mechanisms to life exclusively in mammalian hosts.</title>
        <authorList>
            <person name="Ma L."/>
            <person name="Chen Z."/>
            <person name="Huang D.W."/>
            <person name="Kutty G."/>
            <person name="Ishihara M."/>
            <person name="Wang H."/>
            <person name="Abouelleil A."/>
            <person name="Bishop L."/>
            <person name="Davey E."/>
            <person name="Deng R."/>
            <person name="Deng X."/>
            <person name="Fan L."/>
            <person name="Fantoni G."/>
            <person name="Fitzgerald M."/>
            <person name="Gogineni E."/>
            <person name="Goldberg J.M."/>
            <person name="Handley G."/>
            <person name="Hu X."/>
            <person name="Huber C."/>
            <person name="Jiao X."/>
            <person name="Jones K."/>
            <person name="Levin J.Z."/>
            <person name="Liu Y."/>
            <person name="Macdonald P."/>
            <person name="Melnikov A."/>
            <person name="Raley C."/>
            <person name="Sassi M."/>
            <person name="Sherman B.T."/>
            <person name="Song X."/>
            <person name="Sykes S."/>
            <person name="Tran B."/>
            <person name="Walsh L."/>
            <person name="Xia Y."/>
            <person name="Yang J."/>
            <person name="Young S."/>
            <person name="Zeng Q."/>
            <person name="Zheng X."/>
            <person name="Stephens R."/>
            <person name="Nusbaum C."/>
            <person name="Birren B.W."/>
            <person name="Azadi P."/>
            <person name="Lempicki R.A."/>
            <person name="Cuomo C.A."/>
            <person name="Kovacs J.A."/>
        </authorList>
    </citation>
    <scope>NUCLEOTIDE SEQUENCE [LARGE SCALE GENOMIC DNA]</scope>
    <source>
        <strain evidence="16">B123</strain>
    </source>
</reference>
<dbReference type="PROSITE" id="PS50271">
    <property type="entry name" value="ZF_UBP"/>
    <property type="match status" value="1"/>
</dbReference>
<dbReference type="GO" id="GO:0005829">
    <property type="term" value="C:cytosol"/>
    <property type="evidence" value="ECO:0007669"/>
    <property type="project" value="TreeGrafter"/>
</dbReference>
<accession>M7PAZ1</accession>
<dbReference type="InterPro" id="IPR013083">
    <property type="entry name" value="Znf_RING/FYVE/PHD"/>
</dbReference>
<evidence type="ECO:0000256" key="7">
    <source>
        <dbReference type="ARBA" id="ARBA00022801"/>
    </source>
</evidence>
<dbReference type="InterPro" id="IPR050164">
    <property type="entry name" value="Peptidase_C19"/>
</dbReference>
<keyword evidence="7 11" id="KW-0378">Hydrolase</keyword>
<dbReference type="OMA" id="GHLSKTY"/>
<dbReference type="Gene3D" id="3.90.70.10">
    <property type="entry name" value="Cysteine proteinases"/>
    <property type="match status" value="1"/>
</dbReference>
<dbReference type="InterPro" id="IPR001394">
    <property type="entry name" value="Peptidase_C19_UCH"/>
</dbReference>
<dbReference type="GeneID" id="19894341"/>
<comment type="caution">
    <text evidence="15">The sequence shown here is derived from an EMBL/GenBank/DDBJ whole genome shotgun (WGS) entry which is preliminary data.</text>
</comment>
<evidence type="ECO:0000256" key="11">
    <source>
        <dbReference type="RuleBase" id="RU366025"/>
    </source>
</evidence>
<dbReference type="PROSITE" id="PS00972">
    <property type="entry name" value="USP_1"/>
    <property type="match status" value="1"/>
</dbReference>
<gene>
    <name evidence="15" type="ORF">PNEG_00643</name>
</gene>
<keyword evidence="8 11" id="KW-0788">Thiol protease</keyword>
<dbReference type="GO" id="GO:0005634">
    <property type="term" value="C:nucleus"/>
    <property type="evidence" value="ECO:0007669"/>
    <property type="project" value="TreeGrafter"/>
</dbReference>
<name>M7PAZ1_PNEMU</name>
<proteinExistence type="inferred from homology"/>
<dbReference type="STRING" id="1069680.M7PAZ1"/>
<evidence type="ECO:0000256" key="2">
    <source>
        <dbReference type="ARBA" id="ARBA00009085"/>
    </source>
</evidence>
<dbReference type="HOGENOM" id="CLU_363755_0_0_1"/>
<organism evidence="15 16">
    <name type="scientific">Pneumocystis murina (strain B123)</name>
    <name type="common">Mouse pneumocystis pneumonia agent</name>
    <name type="synonym">Pneumocystis carinii f. sp. muris</name>
    <dbReference type="NCBI Taxonomy" id="1069680"/>
    <lineage>
        <taxon>Eukaryota</taxon>
        <taxon>Fungi</taxon>
        <taxon>Dikarya</taxon>
        <taxon>Ascomycota</taxon>
        <taxon>Taphrinomycotina</taxon>
        <taxon>Pneumocystomycetes</taxon>
        <taxon>Pneumocystaceae</taxon>
        <taxon>Pneumocystis</taxon>
    </lineage>
</organism>
<keyword evidence="6 11" id="KW-0833">Ubl conjugation pathway</keyword>
<dbReference type="OrthoDB" id="361536at2759"/>
<dbReference type="SUPFAM" id="SSF54001">
    <property type="entry name" value="Cysteine proteinases"/>
    <property type="match status" value="1"/>
</dbReference>
<dbReference type="eggNOG" id="KOG1873">
    <property type="taxonomic scope" value="Eukaryota"/>
</dbReference>
<keyword evidence="16" id="KW-1185">Reference proteome</keyword>
<dbReference type="RefSeq" id="XP_019613314.1">
    <property type="nucleotide sequence ID" value="XM_019757726.1"/>
</dbReference>
<dbReference type="GO" id="GO:0006508">
    <property type="term" value="P:proteolysis"/>
    <property type="evidence" value="ECO:0007669"/>
    <property type="project" value="UniProtKB-KW"/>
</dbReference>
<keyword evidence="5 10" id="KW-0863">Zinc-finger</keyword>
<keyword evidence="3 11" id="KW-0645">Protease</keyword>
<dbReference type="PANTHER" id="PTHR24006:SF888">
    <property type="entry name" value="UBIQUITIN CARBOXYL-TERMINAL HYDROLASE 30"/>
    <property type="match status" value="1"/>
</dbReference>
<dbReference type="SUPFAM" id="SSF57850">
    <property type="entry name" value="RING/U-box"/>
    <property type="match status" value="1"/>
</dbReference>
<protein>
    <recommendedName>
        <fullName evidence="11">Ubiquitin carboxyl-terminal hydrolase</fullName>
        <ecNumber evidence="11">3.4.19.12</ecNumber>
    </recommendedName>
</protein>
<evidence type="ECO:0000313" key="15">
    <source>
        <dbReference type="EMBL" id="EMR11045.2"/>
    </source>
</evidence>
<dbReference type="InterPro" id="IPR028889">
    <property type="entry name" value="USP"/>
</dbReference>
<comment type="catalytic activity">
    <reaction evidence="1 11">
        <text>Thiol-dependent hydrolysis of ester, thioester, amide, peptide and isopeptide bonds formed by the C-terminal Gly of ubiquitin (a 76-residue protein attached to proteins as an intracellular targeting signal).</text>
        <dbReference type="EC" id="3.4.19.12"/>
    </reaction>
</comment>
<evidence type="ECO:0000256" key="3">
    <source>
        <dbReference type="ARBA" id="ARBA00022670"/>
    </source>
</evidence>
<evidence type="ECO:0000256" key="12">
    <source>
        <dbReference type="SAM" id="MobiDB-lite"/>
    </source>
</evidence>
<dbReference type="PROSITE" id="PS00973">
    <property type="entry name" value="USP_2"/>
    <property type="match status" value="1"/>
</dbReference>
<dbReference type="GO" id="GO:0016579">
    <property type="term" value="P:protein deubiquitination"/>
    <property type="evidence" value="ECO:0007669"/>
    <property type="project" value="InterPro"/>
</dbReference>
<evidence type="ECO:0000256" key="4">
    <source>
        <dbReference type="ARBA" id="ARBA00022723"/>
    </source>
</evidence>
<evidence type="ECO:0000259" key="13">
    <source>
        <dbReference type="PROSITE" id="PS50235"/>
    </source>
</evidence>
<evidence type="ECO:0000256" key="10">
    <source>
        <dbReference type="PROSITE-ProRule" id="PRU00502"/>
    </source>
</evidence>
<evidence type="ECO:0000256" key="8">
    <source>
        <dbReference type="ARBA" id="ARBA00022807"/>
    </source>
</evidence>
<evidence type="ECO:0000259" key="14">
    <source>
        <dbReference type="PROSITE" id="PS50271"/>
    </source>
</evidence>
<feature type="region of interest" description="Disordered" evidence="12">
    <location>
        <begin position="370"/>
        <end position="390"/>
    </location>
</feature>
<dbReference type="VEuPathDB" id="FungiDB:PNEG_00643"/>
<feature type="compositionally biased region" description="Basic residues" evidence="12">
    <location>
        <begin position="375"/>
        <end position="390"/>
    </location>
</feature>
<dbReference type="Proteomes" id="UP000011958">
    <property type="component" value="Unassembled WGS sequence"/>
</dbReference>
<feature type="domain" description="UBP-type" evidence="14">
    <location>
        <begin position="30"/>
        <end position="140"/>
    </location>
</feature>
<dbReference type="InterPro" id="IPR001607">
    <property type="entry name" value="Znf_UBP"/>
</dbReference>
<evidence type="ECO:0000256" key="5">
    <source>
        <dbReference type="ARBA" id="ARBA00022771"/>
    </source>
</evidence>